<evidence type="ECO:0000313" key="4">
    <source>
        <dbReference type="Proteomes" id="UP000807716"/>
    </source>
</evidence>
<feature type="compositionally biased region" description="Low complexity" evidence="1">
    <location>
        <begin position="162"/>
        <end position="171"/>
    </location>
</feature>
<evidence type="ECO:0000256" key="1">
    <source>
        <dbReference type="SAM" id="MobiDB-lite"/>
    </source>
</evidence>
<comment type="caution">
    <text evidence="3">The sequence shown here is derived from an EMBL/GenBank/DDBJ whole genome shotgun (WGS) entry which is preliminary data.</text>
</comment>
<feature type="compositionally biased region" description="Polar residues" evidence="1">
    <location>
        <begin position="636"/>
        <end position="651"/>
    </location>
</feature>
<reference evidence="3" key="1">
    <citation type="journal article" date="2020" name="Fungal Divers.">
        <title>Resolving the Mortierellaceae phylogeny through synthesis of multi-gene phylogenetics and phylogenomics.</title>
        <authorList>
            <person name="Vandepol N."/>
            <person name="Liber J."/>
            <person name="Desiro A."/>
            <person name="Na H."/>
            <person name="Kennedy M."/>
            <person name="Barry K."/>
            <person name="Grigoriev I.V."/>
            <person name="Miller A.N."/>
            <person name="O'Donnell K."/>
            <person name="Stajich J.E."/>
            <person name="Bonito G."/>
        </authorList>
    </citation>
    <scope>NUCLEOTIDE SEQUENCE</scope>
    <source>
        <strain evidence="3">BC1065</strain>
    </source>
</reference>
<feature type="compositionally biased region" description="Basic and acidic residues" evidence="1">
    <location>
        <begin position="391"/>
        <end position="401"/>
    </location>
</feature>
<dbReference type="OrthoDB" id="2437836at2759"/>
<feature type="region of interest" description="Disordered" evidence="1">
    <location>
        <begin position="840"/>
        <end position="892"/>
    </location>
</feature>
<proteinExistence type="predicted"/>
<dbReference type="InterPro" id="IPR018564">
    <property type="entry name" value="Repl_chkpnt_MRC1_dom"/>
</dbReference>
<feature type="compositionally biased region" description="Low complexity" evidence="1">
    <location>
        <begin position="347"/>
        <end position="361"/>
    </location>
</feature>
<feature type="compositionally biased region" description="Basic and acidic residues" evidence="1">
    <location>
        <begin position="126"/>
        <end position="140"/>
    </location>
</feature>
<feature type="region of interest" description="Disordered" evidence="1">
    <location>
        <begin position="188"/>
        <end position="263"/>
    </location>
</feature>
<feature type="compositionally biased region" description="Acidic residues" evidence="1">
    <location>
        <begin position="497"/>
        <end position="517"/>
    </location>
</feature>
<dbReference type="AlphaFoldDB" id="A0A9P6PX91"/>
<feature type="compositionally biased region" description="Polar residues" evidence="1">
    <location>
        <begin position="67"/>
        <end position="85"/>
    </location>
</feature>
<feature type="compositionally biased region" description="Basic and acidic residues" evidence="1">
    <location>
        <begin position="227"/>
        <end position="252"/>
    </location>
</feature>
<dbReference type="Proteomes" id="UP000807716">
    <property type="component" value="Unassembled WGS sequence"/>
</dbReference>
<feature type="compositionally biased region" description="Acidic residues" evidence="1">
    <location>
        <begin position="565"/>
        <end position="595"/>
    </location>
</feature>
<evidence type="ECO:0000313" key="3">
    <source>
        <dbReference type="EMBL" id="KAG0254429.1"/>
    </source>
</evidence>
<gene>
    <name evidence="3" type="ORF">DFQ27_006848</name>
</gene>
<feature type="compositionally biased region" description="Low complexity" evidence="1">
    <location>
        <begin position="28"/>
        <end position="39"/>
    </location>
</feature>
<accession>A0A9P6PX91</accession>
<dbReference type="EMBL" id="JAAAJB010000517">
    <property type="protein sequence ID" value="KAG0254429.1"/>
    <property type="molecule type" value="Genomic_DNA"/>
</dbReference>
<feature type="compositionally biased region" description="Acidic residues" evidence="1">
    <location>
        <begin position="428"/>
        <end position="467"/>
    </location>
</feature>
<organism evidence="3 4">
    <name type="scientific">Actinomortierella ambigua</name>
    <dbReference type="NCBI Taxonomy" id="1343610"/>
    <lineage>
        <taxon>Eukaryota</taxon>
        <taxon>Fungi</taxon>
        <taxon>Fungi incertae sedis</taxon>
        <taxon>Mucoromycota</taxon>
        <taxon>Mortierellomycotina</taxon>
        <taxon>Mortierellomycetes</taxon>
        <taxon>Mortierellales</taxon>
        <taxon>Mortierellaceae</taxon>
        <taxon>Actinomortierella</taxon>
    </lineage>
</organism>
<feature type="compositionally biased region" description="Acidic residues" evidence="1">
    <location>
        <begin position="715"/>
        <end position="727"/>
    </location>
</feature>
<feature type="region of interest" description="Disordered" evidence="1">
    <location>
        <begin position="1"/>
        <end position="147"/>
    </location>
</feature>
<feature type="compositionally biased region" description="Basic and acidic residues" evidence="1">
    <location>
        <begin position="922"/>
        <end position="952"/>
    </location>
</feature>
<feature type="region of interest" description="Disordered" evidence="1">
    <location>
        <begin position="908"/>
        <end position="952"/>
    </location>
</feature>
<dbReference type="Pfam" id="PF09444">
    <property type="entry name" value="MRC1"/>
    <property type="match status" value="1"/>
</dbReference>
<feature type="region of interest" description="Disordered" evidence="1">
    <location>
        <begin position="281"/>
        <end position="664"/>
    </location>
</feature>
<feature type="compositionally biased region" description="Basic residues" evidence="1">
    <location>
        <begin position="379"/>
        <end position="390"/>
    </location>
</feature>
<feature type="region of interest" description="Disordered" evidence="1">
    <location>
        <begin position="162"/>
        <end position="181"/>
    </location>
</feature>
<feature type="compositionally biased region" description="Basic residues" evidence="1">
    <location>
        <begin position="522"/>
        <end position="531"/>
    </location>
</feature>
<feature type="region of interest" description="Disordered" evidence="1">
    <location>
        <begin position="701"/>
        <end position="727"/>
    </location>
</feature>
<evidence type="ECO:0000259" key="2">
    <source>
        <dbReference type="Pfam" id="PF09444"/>
    </source>
</evidence>
<protein>
    <recommendedName>
        <fullName evidence="2">DNA replication checkpoint mediator MRC1 domain-containing protein</fullName>
    </recommendedName>
</protein>
<feature type="compositionally biased region" description="Polar residues" evidence="1">
    <location>
        <begin position="326"/>
        <end position="336"/>
    </location>
</feature>
<name>A0A9P6PX91_9FUNG</name>
<keyword evidence="4" id="KW-1185">Reference proteome</keyword>
<feature type="compositionally biased region" description="Acidic residues" evidence="1">
    <location>
        <begin position="908"/>
        <end position="921"/>
    </location>
</feature>
<feature type="domain" description="DNA replication checkpoint mediator MRC1" evidence="2">
    <location>
        <begin position="690"/>
        <end position="824"/>
    </location>
</feature>
<sequence length="1125" mass="124817">MSTEMDKSLMALMGIEEGSADIPQDNQDTGGSFFDSASDSDSDMMHKSTPSKQPAPAPTPAAHSSSLFQKLTRQSSPPAVSTSRPTLELANHALDTEEDDDDLLPPMESILQKPSVPSSSKPKRLTLAERMKTKSGERARLQTSEPASVDIPTLEYNTLSFQPSFSSLPSFEDATLGSQATQELREELQELQEDGGDNHRKDSDDDMLSDGEASYERPEPKAPPSLSKREQKRLQDARRNEMLDIQRQKEQLLRNAPLPIQQRVSKKFTLASLLEKARNQPVVAVQPEQPDPAGSQSKPAVVSLLDTDSEDEKRGQQQRKRAQQQTFLMNPLSKSMQKMRIDPPLPSSTSPVKSPTKPTGTHQPGQAPSGMGIEEFNKTMRRQLAKSNLRRRLESEADAKKMGVWKSPEEYAAEQLQAEDTLSKDTDAGEDGDNEEEDEDYDPENENDAEGQGEGEMEYGSADEEEVELAKARELKNVMIDDEAMSDKEGPDTAQQADDEEEEDEEEDDSEDEDDMAENLVQRRKPGRRRNVIGDDDDVKVVVVHSKEPLESVDVDEAALSSDLPESEESGQESDVLQESDLEMDQNGIQDEEDNTQSSISGALDFLSGNFGTPAVQKNDASPIVSPDAMGEAMQSMRSDSMISPSMSVPTASLEELPPPAQADRNAFDVLQSRMRRLEKREQKQKEAFKGKSAFIEYEAEEEDDEFKGFGGADYESDIDNDDYDMEDGMLDHGVKLKVQDVAAVRQLHMEQEQAQHDKDISELVQGIAAGNLWKRRSGRMDDLDMLDTDDEEEAERRRRIKKLKVSEKFEKLADNPQTAAFAKAFEKNVGDEELMFLQEPIDSDEEEKTIRKLQRRGTLSASISDIDSDVEGGGQDGSEEEDDLMKEAAAAAATAAAEAAKKAALELLDDGEEESDEDVLNTDRRRERLAKARADPTSEGSERRSSMADRVDEYEATLKSRKLVESLLRGGHDEELEQDPDLYGFQASFNTLDDRIVDRTSHNEGPSVSGGAFMTRGEETLEILQASRRRVARTNSSFTTEERRKMFLSTVSEDSRGANASSRMVKDVNRRKVTFRSGVTVTKTDEHSSSLEIETVSVSTESKTRRAAPASGSILLSALGRNDF</sequence>